<gene>
    <name evidence="2" type="ORF">MMSR116_29560</name>
</gene>
<feature type="region of interest" description="Disordered" evidence="1">
    <location>
        <begin position="87"/>
        <end position="121"/>
    </location>
</feature>
<reference evidence="2 3" key="2">
    <citation type="journal article" date="2013" name="Genome Announc.">
        <title>Draft Genome Sequence of Methylobacterium mesophilicum Strain SR1.6/6, Isolated from Citrus sinensis.</title>
        <authorList>
            <person name="Marinho Almeida D."/>
            <person name="Dini-Andreote F."/>
            <person name="Camargo Neves A.A."/>
            <person name="Juca Ramos R.T."/>
            <person name="Andreote F.D."/>
            <person name="Carneiro A.R."/>
            <person name="Oliveira de Souza Lima A."/>
            <person name="Caracciolo Gomes de Sa P.H."/>
            <person name="Ribeiro Barbosa M.S."/>
            <person name="Araujo W.L."/>
            <person name="Silva A."/>
        </authorList>
    </citation>
    <scope>NUCLEOTIDE SEQUENCE [LARGE SCALE GENOMIC DNA]</scope>
    <source>
        <strain evidence="2 3">SR1.6/6</strain>
    </source>
</reference>
<name>A0A6B9FSK4_9HYPH</name>
<dbReference type="KEGG" id="mmes:MMSR116_29560"/>
<protein>
    <submittedName>
        <fullName evidence="2">Uncharacterized protein</fullName>
    </submittedName>
</protein>
<dbReference type="Proteomes" id="UP000012488">
    <property type="component" value="Chromosome"/>
</dbReference>
<dbReference type="AlphaFoldDB" id="A0A6B9FSK4"/>
<reference evidence="2 3" key="1">
    <citation type="journal article" date="2012" name="Genet. Mol. Biol.">
        <title>Analysis of 16S rRNA and mxaF genes revealing insights into Methylobacterium niche-specific plant association.</title>
        <authorList>
            <person name="Dourado M.N."/>
            <person name="Andreote F.D."/>
            <person name="Dini-Andreote F."/>
            <person name="Conti R."/>
            <person name="Araujo J.M."/>
            <person name="Araujo W.L."/>
        </authorList>
    </citation>
    <scope>NUCLEOTIDE SEQUENCE [LARGE SCALE GENOMIC DNA]</scope>
    <source>
        <strain evidence="2 3">SR1.6/6</strain>
    </source>
</reference>
<organism evidence="2 3">
    <name type="scientific">Methylobacterium mesophilicum SR1.6/6</name>
    <dbReference type="NCBI Taxonomy" id="908290"/>
    <lineage>
        <taxon>Bacteria</taxon>
        <taxon>Pseudomonadati</taxon>
        <taxon>Pseudomonadota</taxon>
        <taxon>Alphaproteobacteria</taxon>
        <taxon>Hyphomicrobiales</taxon>
        <taxon>Methylobacteriaceae</taxon>
        <taxon>Methylobacterium</taxon>
    </lineage>
</organism>
<evidence type="ECO:0000313" key="2">
    <source>
        <dbReference type="EMBL" id="QGY05581.1"/>
    </source>
</evidence>
<proteinExistence type="predicted"/>
<sequence>MTSPGRERPRMTVCGRCIRDEPAARILGGMIYRAGVGRVARIDPDWIKQRPRYVPLTHIGQRGTLMRIRYLLPLVGLLALTACKDEKKADAPAPPPPPASTAPANPAPPPTTTNPAPANKP</sequence>
<dbReference type="EMBL" id="CP043538">
    <property type="protein sequence ID" value="QGY05581.1"/>
    <property type="molecule type" value="Genomic_DNA"/>
</dbReference>
<evidence type="ECO:0000256" key="1">
    <source>
        <dbReference type="SAM" id="MobiDB-lite"/>
    </source>
</evidence>
<evidence type="ECO:0000313" key="3">
    <source>
        <dbReference type="Proteomes" id="UP000012488"/>
    </source>
</evidence>
<feature type="compositionally biased region" description="Pro residues" evidence="1">
    <location>
        <begin position="92"/>
        <end position="121"/>
    </location>
</feature>
<accession>A0A6B9FSK4</accession>
<dbReference type="RefSeq" id="WP_010684441.1">
    <property type="nucleotide sequence ID" value="NZ_CP043538.1"/>
</dbReference>